<sequence length="151" mass="16880">MTDLHIDDFYKDVAKIFIQLYNSFPNKTVLYVDDITGSVQQDEFGLYSERYLSALSTMLWLADSGYIHYSSCIKQEALDQAVLSEKGFILLSTRSTHAPIELEEEPTVELPTSIIRESQRSINLLRKALSSGSSLLIEQQVTALLTVGAGN</sequence>
<accession>A0A9J6RR65</accession>
<name>A0A9J6RR65_9GAMM</name>
<dbReference type="EMBL" id="JAPTGG010000019">
    <property type="protein sequence ID" value="MCZ0866956.1"/>
    <property type="molecule type" value="Genomic_DNA"/>
</dbReference>
<reference evidence="1 2" key="1">
    <citation type="submission" date="2022-12" db="EMBL/GenBank/DDBJ databases">
        <title>Dasania phycosphaerae sp. nov., isolated from particulate material of the south coast of Korea.</title>
        <authorList>
            <person name="Jiang Y."/>
        </authorList>
    </citation>
    <scope>NUCLEOTIDE SEQUENCE [LARGE SCALE GENOMIC DNA]</scope>
    <source>
        <strain evidence="1 2">GY-19</strain>
    </source>
</reference>
<comment type="caution">
    <text evidence="1">The sequence shown here is derived from an EMBL/GenBank/DDBJ whole genome shotgun (WGS) entry which is preliminary data.</text>
</comment>
<gene>
    <name evidence="1" type="ORF">O0V09_17260</name>
</gene>
<evidence type="ECO:0000313" key="2">
    <source>
        <dbReference type="Proteomes" id="UP001069090"/>
    </source>
</evidence>
<keyword evidence="2" id="KW-1185">Reference proteome</keyword>
<dbReference type="Proteomes" id="UP001069090">
    <property type="component" value="Unassembled WGS sequence"/>
</dbReference>
<organism evidence="1 2">
    <name type="scientific">Dasania phycosphaerae</name>
    <dbReference type="NCBI Taxonomy" id="2950436"/>
    <lineage>
        <taxon>Bacteria</taxon>
        <taxon>Pseudomonadati</taxon>
        <taxon>Pseudomonadota</taxon>
        <taxon>Gammaproteobacteria</taxon>
        <taxon>Cellvibrionales</taxon>
        <taxon>Spongiibacteraceae</taxon>
        <taxon>Dasania</taxon>
    </lineage>
</organism>
<dbReference type="RefSeq" id="WP_258332906.1">
    <property type="nucleotide sequence ID" value="NZ_JAPTGG010000019.1"/>
</dbReference>
<evidence type="ECO:0000313" key="1">
    <source>
        <dbReference type="EMBL" id="MCZ0866956.1"/>
    </source>
</evidence>
<proteinExistence type="predicted"/>
<dbReference type="AlphaFoldDB" id="A0A9J6RR65"/>
<protein>
    <submittedName>
        <fullName evidence="1">Uncharacterized protein</fullName>
    </submittedName>
</protein>